<organism evidence="1 2">
    <name type="scientific">Candida albicans</name>
    <name type="common">Yeast</name>
    <dbReference type="NCBI Taxonomy" id="5476"/>
    <lineage>
        <taxon>Eukaryota</taxon>
        <taxon>Fungi</taxon>
        <taxon>Dikarya</taxon>
        <taxon>Ascomycota</taxon>
        <taxon>Saccharomycotina</taxon>
        <taxon>Pichiomycetes</taxon>
        <taxon>Debaryomycetaceae</taxon>
        <taxon>Candida/Lodderomyces clade</taxon>
        <taxon>Candida</taxon>
    </lineage>
</organism>
<sequence length="173" mass="20611">MIRTSIRRVSTKSIPYEPIPKNKYNQVRSAYNFKPAKNDGFVYSPPAAIIKPQMITPYIFLPENDPRRELAKQHRIDPKIVAEMPIIRQINAPHERQYNVDADTINKIKELRAADPERWTLKEISKEFNIEMDKLHFFLRSQFPKKPTEPVKVVSKKLLDRQKRKQLWLRNQY</sequence>
<dbReference type="PANTHER" id="PTHR28266">
    <property type="entry name" value="54S RIBOSOMAL PROTEIN L20, MITOCHONDRIAL"/>
    <property type="match status" value="1"/>
</dbReference>
<protein>
    <submittedName>
        <fullName evidence="1">Mitochondrial ribosomal protein subunit L20 family protein</fullName>
    </submittedName>
</protein>
<comment type="caution">
    <text evidence="1">The sequence shown here is derived from an EMBL/GenBank/DDBJ whole genome shotgun (WGS) entry which is preliminary data.</text>
</comment>
<dbReference type="SMR" id="A0A8H6BTG8"/>
<dbReference type="GO" id="GO:0005762">
    <property type="term" value="C:mitochondrial large ribosomal subunit"/>
    <property type="evidence" value="ECO:0007669"/>
    <property type="project" value="TreeGrafter"/>
</dbReference>
<accession>A0A8H6BTG8</accession>
<evidence type="ECO:0000313" key="2">
    <source>
        <dbReference type="Proteomes" id="UP000536275"/>
    </source>
</evidence>
<dbReference type="PANTHER" id="PTHR28266:SF1">
    <property type="entry name" value="LARGE RIBOSOMAL SUBUNIT PROTEIN ML58"/>
    <property type="match status" value="1"/>
</dbReference>
<dbReference type="EMBL" id="JABWAD010000069">
    <property type="protein sequence ID" value="KAF6059853.1"/>
    <property type="molecule type" value="Genomic_DNA"/>
</dbReference>
<dbReference type="OMA" id="PEKYTRK"/>
<proteinExistence type="predicted"/>
<gene>
    <name evidence="1" type="ORF">FOB64_006835</name>
</gene>
<dbReference type="AlphaFoldDB" id="A0A8H6BTG8"/>
<dbReference type="InterPro" id="IPR024388">
    <property type="entry name" value="Ribosomal_mL58"/>
</dbReference>
<dbReference type="Pfam" id="PF12824">
    <property type="entry name" value="MRP-L20"/>
    <property type="match status" value="1"/>
</dbReference>
<dbReference type="Proteomes" id="UP000536275">
    <property type="component" value="Unassembled WGS sequence"/>
</dbReference>
<keyword evidence="1" id="KW-0687">Ribonucleoprotein</keyword>
<dbReference type="GO" id="GO:0003735">
    <property type="term" value="F:structural constituent of ribosome"/>
    <property type="evidence" value="ECO:0007669"/>
    <property type="project" value="TreeGrafter"/>
</dbReference>
<name>A0A8H6BTG8_CANAX</name>
<keyword evidence="1" id="KW-0689">Ribosomal protein</keyword>
<reference evidence="1 2" key="1">
    <citation type="submission" date="2020-03" db="EMBL/GenBank/DDBJ databases">
        <title>FDA dAtabase for Regulatory Grade micrObial Sequences (FDA-ARGOS): Supporting development and validation of Infectious Disease Dx tests.</title>
        <authorList>
            <person name="Campos J."/>
            <person name="Goldberg B."/>
            <person name="Tallon L."/>
            <person name="Sadzewicz L."/>
            <person name="Vavikolanu K."/>
            <person name="Mehta A."/>
            <person name="Aluvathingal J."/>
            <person name="Nadendla S."/>
            <person name="Nandy P."/>
            <person name="Geyer C."/>
            <person name="Yan Y."/>
            <person name="Sichtig H."/>
        </authorList>
    </citation>
    <scope>NUCLEOTIDE SEQUENCE [LARGE SCALE GENOMIC DNA]</scope>
    <source>
        <strain evidence="1 2">FDAARGOS_656</strain>
    </source>
</reference>
<evidence type="ECO:0000313" key="1">
    <source>
        <dbReference type="EMBL" id="KAF6059853.1"/>
    </source>
</evidence>